<feature type="compositionally biased region" description="Low complexity" evidence="13">
    <location>
        <begin position="345"/>
        <end position="365"/>
    </location>
</feature>
<evidence type="ECO:0000256" key="11">
    <source>
        <dbReference type="ARBA" id="ARBA00023242"/>
    </source>
</evidence>
<feature type="region of interest" description="Disordered" evidence="13">
    <location>
        <begin position="260"/>
        <end position="289"/>
    </location>
</feature>
<dbReference type="InterPro" id="IPR013087">
    <property type="entry name" value="Znf_C2H2_type"/>
</dbReference>
<dbReference type="PANTHER" id="PTHR12958">
    <property type="entry name" value="FRIEND OF GATA2-RELATED"/>
    <property type="match status" value="1"/>
</dbReference>
<feature type="compositionally biased region" description="Basic and acidic residues" evidence="13">
    <location>
        <begin position="189"/>
        <end position="199"/>
    </location>
</feature>
<feature type="region of interest" description="Disordered" evidence="13">
    <location>
        <begin position="757"/>
        <end position="804"/>
    </location>
</feature>
<dbReference type="GO" id="GO:0007507">
    <property type="term" value="P:heart development"/>
    <property type="evidence" value="ECO:0007669"/>
    <property type="project" value="TreeGrafter"/>
</dbReference>
<dbReference type="Pfam" id="PF00096">
    <property type="entry name" value="zf-C2H2"/>
    <property type="match status" value="1"/>
</dbReference>
<evidence type="ECO:0000259" key="14">
    <source>
        <dbReference type="PROSITE" id="PS50157"/>
    </source>
</evidence>
<evidence type="ECO:0000256" key="13">
    <source>
        <dbReference type="SAM" id="MobiDB-lite"/>
    </source>
</evidence>
<keyword evidence="7" id="KW-0805">Transcription regulation</keyword>
<feature type="compositionally biased region" description="Polar residues" evidence="13">
    <location>
        <begin position="200"/>
        <end position="234"/>
    </location>
</feature>
<feature type="domain" description="C2H2-type" evidence="14">
    <location>
        <begin position="158"/>
        <end position="188"/>
    </location>
</feature>
<feature type="region of interest" description="Disordered" evidence="13">
    <location>
        <begin position="639"/>
        <end position="672"/>
    </location>
</feature>
<evidence type="ECO:0000259" key="15">
    <source>
        <dbReference type="PROSITE" id="PS51810"/>
    </source>
</evidence>
<keyword evidence="11" id="KW-0539">Nucleus</keyword>
<dbReference type="SUPFAM" id="SSF57667">
    <property type="entry name" value="beta-beta-alpha zinc fingers"/>
    <property type="match status" value="6"/>
</dbReference>
<feature type="domain" description="CCHC FOG-type" evidence="15">
    <location>
        <begin position="807"/>
        <end position="840"/>
    </location>
</feature>
<evidence type="ECO:0000256" key="6">
    <source>
        <dbReference type="ARBA" id="ARBA00022833"/>
    </source>
</evidence>
<dbReference type="GO" id="GO:0009653">
    <property type="term" value="P:anatomical structure morphogenesis"/>
    <property type="evidence" value="ECO:0007669"/>
    <property type="project" value="UniProtKB-ARBA"/>
</dbReference>
<evidence type="ECO:0000256" key="12">
    <source>
        <dbReference type="PROSITE-ProRule" id="PRU00042"/>
    </source>
</evidence>
<feature type="compositionally biased region" description="Low complexity" evidence="13">
    <location>
        <begin position="575"/>
        <end position="600"/>
    </location>
</feature>
<dbReference type="InterPro" id="IPR034731">
    <property type="entry name" value="Znf_CCHC_FOG"/>
</dbReference>
<dbReference type="AlphaFoldDB" id="A0A7R9JRL4"/>
<evidence type="ECO:0000256" key="3">
    <source>
        <dbReference type="ARBA" id="ARBA00022723"/>
    </source>
</evidence>
<feature type="compositionally biased region" description="Low complexity" evidence="13">
    <location>
        <begin position="773"/>
        <end position="798"/>
    </location>
</feature>
<feature type="domain" description="CCHC FOG-type" evidence="15">
    <location>
        <begin position="152"/>
        <end position="185"/>
    </location>
</feature>
<comment type="subcellular location">
    <subcellularLocation>
        <location evidence="1">Nucleus</location>
    </subcellularLocation>
</comment>
<feature type="compositionally biased region" description="Low complexity" evidence="13">
    <location>
        <begin position="263"/>
        <end position="275"/>
    </location>
</feature>
<feature type="region of interest" description="Disordered" evidence="13">
    <location>
        <begin position="186"/>
        <end position="234"/>
    </location>
</feature>
<keyword evidence="6" id="KW-0862">Zinc</keyword>
<evidence type="ECO:0000256" key="5">
    <source>
        <dbReference type="ARBA" id="ARBA00022771"/>
    </source>
</evidence>
<evidence type="ECO:0008006" key="17">
    <source>
        <dbReference type="Google" id="ProtNLM"/>
    </source>
</evidence>
<dbReference type="Pfam" id="PF25445">
    <property type="entry name" value="CCHC_ZFPM2"/>
    <property type="match status" value="1"/>
</dbReference>
<feature type="domain" description="CCHC FOG-type" evidence="15">
    <location>
        <begin position="723"/>
        <end position="756"/>
    </location>
</feature>
<feature type="domain" description="C2H2-type" evidence="14">
    <location>
        <begin position="1138"/>
        <end position="1169"/>
    </location>
</feature>
<feature type="region of interest" description="Disordered" evidence="13">
    <location>
        <begin position="127"/>
        <end position="150"/>
    </location>
</feature>
<feature type="compositionally biased region" description="Basic residues" evidence="13">
    <location>
        <begin position="660"/>
        <end position="670"/>
    </location>
</feature>
<dbReference type="PROSITE" id="PS51810">
    <property type="entry name" value="ZF_CCHC_FOG"/>
    <property type="match status" value="5"/>
</dbReference>
<feature type="domain" description="C2H2-type" evidence="14">
    <location>
        <begin position="241"/>
        <end position="268"/>
    </location>
</feature>
<dbReference type="GO" id="GO:0061629">
    <property type="term" value="F:RNA polymerase II-specific DNA-binding transcription factor binding"/>
    <property type="evidence" value="ECO:0007669"/>
    <property type="project" value="InterPro"/>
</dbReference>
<reference evidence="16" key="1">
    <citation type="submission" date="2020-11" db="EMBL/GenBank/DDBJ databases">
        <authorList>
            <person name="Tran Van P."/>
        </authorList>
    </citation>
    <scope>NUCLEOTIDE SEQUENCE</scope>
</reference>
<dbReference type="GO" id="GO:0003677">
    <property type="term" value="F:DNA binding"/>
    <property type="evidence" value="ECO:0007669"/>
    <property type="project" value="UniProtKB-KW"/>
</dbReference>
<evidence type="ECO:0000256" key="9">
    <source>
        <dbReference type="ARBA" id="ARBA00023159"/>
    </source>
</evidence>
<feature type="region of interest" description="Disordered" evidence="13">
    <location>
        <begin position="1"/>
        <end position="78"/>
    </location>
</feature>
<feature type="compositionally biased region" description="Low complexity" evidence="13">
    <location>
        <begin position="127"/>
        <end position="138"/>
    </location>
</feature>
<keyword evidence="4" id="KW-0677">Repeat</keyword>
<dbReference type="GO" id="GO:0005634">
    <property type="term" value="C:nucleus"/>
    <property type="evidence" value="ECO:0007669"/>
    <property type="project" value="UniProtKB-SubCell"/>
</dbReference>
<keyword evidence="10" id="KW-0804">Transcription</keyword>
<evidence type="ECO:0000256" key="10">
    <source>
        <dbReference type="ARBA" id="ARBA00023163"/>
    </source>
</evidence>
<evidence type="ECO:0000256" key="4">
    <source>
        <dbReference type="ARBA" id="ARBA00022737"/>
    </source>
</evidence>
<dbReference type="PROSITE" id="PS50157">
    <property type="entry name" value="ZINC_FINGER_C2H2_2"/>
    <property type="match status" value="4"/>
</dbReference>
<feature type="region of interest" description="Disordered" evidence="13">
    <location>
        <begin position="332"/>
        <end position="394"/>
    </location>
</feature>
<keyword evidence="2" id="KW-0678">Repressor</keyword>
<evidence type="ECO:0000313" key="16">
    <source>
        <dbReference type="EMBL" id="CAD7588079.1"/>
    </source>
</evidence>
<feature type="domain" description="CCHC FOG-type" evidence="15">
    <location>
        <begin position="1132"/>
        <end position="1165"/>
    </location>
</feature>
<keyword evidence="8" id="KW-0238">DNA-binding</keyword>
<keyword evidence="5 12" id="KW-0863">Zinc-finger</keyword>
<dbReference type="InterPro" id="IPR039746">
    <property type="entry name" value="FOG"/>
</dbReference>
<feature type="region of interest" description="Disordered" evidence="13">
    <location>
        <begin position="512"/>
        <end position="545"/>
    </location>
</feature>
<evidence type="ECO:0000256" key="8">
    <source>
        <dbReference type="ARBA" id="ARBA00023125"/>
    </source>
</evidence>
<feature type="domain" description="CCHC FOG-type" evidence="15">
    <location>
        <begin position="299"/>
        <end position="332"/>
    </location>
</feature>
<sequence length="1179" mass="125289">MKNINVDPLPSEDDEWGSDAEGSGDNGGEPPLSEAGAEDVSPSDKTQVTPPTPSAPSSNSDKEDPAPPPRLRLNHSLATDPALRVSVVKDTSPVLPSPAELEYLSSLPPTFHTALATFCLPPLPEVQVPPLSSSSSSSAAGTSRSKQETADNRQVPVYMCTPCGIRFSSLSTLEAHQTYYCSHRLKQKGRGDSDSDEGKSTSSLPSVTESNMQSRGAEDSLTSETGHENNNCKSARTGKQYACPHCSYSADKKVSLNRHMRMHSSSPAPSAHTPTISNGLSGGQGEIPPPEVAANMLNSPHLVDRYCQDCDIRFSSIKTFRAHKLHYCSTRHVVKGTPPTPTGLSVSKASSVVGSGPSSPVDVTSRTSPGSPPGTHDSSSVRNHHQTPQLPPQPFLALPTNPILIVPYSLFQGASLLTGPATLGLPSNDTACILLPNGTLQPMAQGLLSQPGALPAAPVKEESESAAQRRSAIVSLQSRESGSSIEQSKPVARLNRSSPRVVVDSSLPLDLSVRRSSEGGGDLVVDLDTDEEHDEEKENLCRRPSFSPEREDIVCAPSIPLMLSTTSTPSPPTTSPALSSSSLSNTKPGSSPRNGVIHSNSSHKKAISAAISHLASGQEPPSNLSQILLAAVAAAGHSEDNNGAMPLRSPLSLNYTSSKHSSKNNPHKSSTHLPPVIPSSLLLGGPHSSSELLATQSLLPLISPEIALRMASELPGQQGPQVLVKQGVSKCRECNIVFCKHENYVAHKKHYCSARMDSSGVGDEQGSKAPSPVAVAGSPSGSNSAGSPTHSGGKSSPTGSGGPGPQKPTLFQFICAACGIKFTSFDNLTAHQAYYCPKRVDVLAKTVEGGTEKANRKCPKCKALVPVDQLAAHQCGVSGTGSGWKCPCCDVVSPTASAAQRHMDSHSGVKAFRCTICRYKGNTLRGMRTHIRMHFEKRSTDLQEENFITCIVGDEMVASPSSAPLPGMPSLEPIAESPQQQPEIPASESSRTDKLHFCDYCTYSSTYKGNVVRHYKLVHNKTITNLGEDATSSSSTSSVGETNSVIRSVSQAGVEENERSEGKVEVLVKQERREVELKDEETVDVKNVLVKPEPVCVSDSEEIDVEDRPLEPRVMPKDNDLLEPTDLSGNNNKKIGPKYCKSCDISFNYLSTFIAHKKFYCSSHAGESTANRTAETSVL</sequence>
<protein>
    <recommendedName>
        <fullName evidence="17">Zinc finger protein ush</fullName>
    </recommendedName>
</protein>
<feature type="compositionally biased region" description="Acidic residues" evidence="13">
    <location>
        <begin position="525"/>
        <end position="535"/>
    </location>
</feature>
<feature type="domain" description="C2H2-type" evidence="14">
    <location>
        <begin position="813"/>
        <end position="840"/>
    </location>
</feature>
<dbReference type="GO" id="GO:0045944">
    <property type="term" value="P:positive regulation of transcription by RNA polymerase II"/>
    <property type="evidence" value="ECO:0007669"/>
    <property type="project" value="TreeGrafter"/>
</dbReference>
<evidence type="ECO:0000256" key="2">
    <source>
        <dbReference type="ARBA" id="ARBA00022491"/>
    </source>
</evidence>
<dbReference type="InterPro" id="IPR059121">
    <property type="entry name" value="CCHC_ZFPM2-like"/>
</dbReference>
<dbReference type="Gene3D" id="3.30.160.60">
    <property type="entry name" value="Classic Zinc Finger"/>
    <property type="match status" value="2"/>
</dbReference>
<dbReference type="GO" id="GO:0000122">
    <property type="term" value="P:negative regulation of transcription by RNA polymerase II"/>
    <property type="evidence" value="ECO:0007669"/>
    <property type="project" value="TreeGrafter"/>
</dbReference>
<keyword evidence="3" id="KW-0479">Metal-binding</keyword>
<gene>
    <name evidence="16" type="ORF">TGEB3V08_LOCUS2193</name>
</gene>
<dbReference type="SMART" id="SM00355">
    <property type="entry name" value="ZnF_C2H2"/>
    <property type="match status" value="9"/>
</dbReference>
<feature type="region of interest" description="Disordered" evidence="13">
    <location>
        <begin position="561"/>
        <end position="603"/>
    </location>
</feature>
<organism evidence="16">
    <name type="scientific">Timema genevievae</name>
    <name type="common">Walking stick</name>
    <dbReference type="NCBI Taxonomy" id="629358"/>
    <lineage>
        <taxon>Eukaryota</taxon>
        <taxon>Metazoa</taxon>
        <taxon>Ecdysozoa</taxon>
        <taxon>Arthropoda</taxon>
        <taxon>Hexapoda</taxon>
        <taxon>Insecta</taxon>
        <taxon>Pterygota</taxon>
        <taxon>Neoptera</taxon>
        <taxon>Polyneoptera</taxon>
        <taxon>Phasmatodea</taxon>
        <taxon>Timematodea</taxon>
        <taxon>Timematoidea</taxon>
        <taxon>Timematidae</taxon>
        <taxon>Timema</taxon>
    </lineage>
</organism>
<proteinExistence type="predicted"/>
<dbReference type="GO" id="GO:0008270">
    <property type="term" value="F:zinc ion binding"/>
    <property type="evidence" value="ECO:0007669"/>
    <property type="project" value="UniProtKB-KW"/>
</dbReference>
<accession>A0A7R9JRL4</accession>
<dbReference type="EMBL" id="OE839657">
    <property type="protein sequence ID" value="CAD7588079.1"/>
    <property type="molecule type" value="Genomic_DNA"/>
</dbReference>
<feature type="region of interest" description="Disordered" evidence="13">
    <location>
        <begin position="474"/>
        <end position="499"/>
    </location>
</feature>
<evidence type="ECO:0000256" key="7">
    <source>
        <dbReference type="ARBA" id="ARBA00023015"/>
    </source>
</evidence>
<feature type="region of interest" description="Disordered" evidence="13">
    <location>
        <begin position="960"/>
        <end position="990"/>
    </location>
</feature>
<dbReference type="GO" id="GO:0030154">
    <property type="term" value="P:cell differentiation"/>
    <property type="evidence" value="ECO:0007669"/>
    <property type="project" value="UniProtKB-ARBA"/>
</dbReference>
<evidence type="ECO:0000256" key="1">
    <source>
        <dbReference type="ARBA" id="ARBA00004123"/>
    </source>
</evidence>
<feature type="compositionally biased region" description="Polar residues" evidence="13">
    <location>
        <begin position="474"/>
        <end position="487"/>
    </location>
</feature>
<dbReference type="PANTHER" id="PTHR12958:SF3">
    <property type="entry name" value="ZINC FINGER PROTEIN USH"/>
    <property type="match status" value="1"/>
</dbReference>
<name>A0A7R9JRL4_TIMGE</name>
<dbReference type="InterPro" id="IPR036236">
    <property type="entry name" value="Znf_C2H2_sf"/>
</dbReference>
<keyword evidence="9" id="KW-0010">Activator</keyword>